<sequence length="95" mass="10618">MEAIRNEPGDRAIAFFGALASQACKAAMRAKLVESGVDLGGFRGEIADFPLHLDTPRQIYLPSNVQNHGSDRFYPRALCLMQKPLFARVLMKFYT</sequence>
<dbReference type="RefSeq" id="WP_155774572.1">
    <property type="nucleotide sequence ID" value="NZ_CP017244.1"/>
</dbReference>
<reference evidence="1 2" key="1">
    <citation type="submission" date="2016-09" db="EMBL/GenBank/DDBJ databases">
        <title>The complete genome sequences of Rhizobium gallicum, symbiovars gallicum and phaseoli, symbionts associated to common bean (Phaseolus vulgaris).</title>
        <authorList>
            <person name="Bustos P."/>
            <person name="Santamaria R.I."/>
            <person name="Perez-Carrascal O.M."/>
            <person name="Juarez S."/>
            <person name="Lozano L."/>
            <person name="Martinez-Flores I."/>
            <person name="Martinez-Romero E."/>
            <person name="Cevallos M."/>
            <person name="Romero D."/>
            <person name="Davila G."/>
            <person name="Gonzalez V."/>
        </authorList>
    </citation>
    <scope>NUCLEOTIDE SEQUENCE [LARGE SCALE GENOMIC DNA]</scope>
    <source>
        <strain evidence="1 2">8C-3</strain>
        <plasmid evidence="2">Plasmid prsp8c3c</plasmid>
    </source>
</reference>
<name>A0A1L5PHH8_RHIET</name>
<gene>
    <name evidence="1" type="ORF">AM571_PC01914</name>
</gene>
<evidence type="ECO:0000313" key="2">
    <source>
        <dbReference type="Proteomes" id="UP000185109"/>
    </source>
</evidence>
<proteinExistence type="predicted"/>
<accession>A0A1L5PHH8</accession>
<geneLocation type="plasmid" evidence="2">
    <name>prsp8c3c</name>
</geneLocation>
<dbReference type="Proteomes" id="UP000185109">
    <property type="component" value="Plasmid pRsp8C3c"/>
</dbReference>
<keyword evidence="1" id="KW-0614">Plasmid</keyword>
<dbReference type="PROSITE" id="PS51257">
    <property type="entry name" value="PROKAR_LIPOPROTEIN"/>
    <property type="match status" value="1"/>
</dbReference>
<dbReference type="AlphaFoldDB" id="A0A1L5PHH8"/>
<evidence type="ECO:0000313" key="1">
    <source>
        <dbReference type="EMBL" id="APO79644.1"/>
    </source>
</evidence>
<protein>
    <submittedName>
        <fullName evidence="1">Uncharacterized protein</fullName>
    </submittedName>
</protein>
<dbReference type="EMBL" id="CP017244">
    <property type="protein sequence ID" value="APO79644.1"/>
    <property type="molecule type" value="Genomic_DNA"/>
</dbReference>
<organism evidence="1 2">
    <name type="scientific">Rhizobium etli 8C-3</name>
    <dbReference type="NCBI Taxonomy" id="538025"/>
    <lineage>
        <taxon>Bacteria</taxon>
        <taxon>Pseudomonadati</taxon>
        <taxon>Pseudomonadota</taxon>
        <taxon>Alphaproteobacteria</taxon>
        <taxon>Hyphomicrobiales</taxon>
        <taxon>Rhizobiaceae</taxon>
        <taxon>Rhizobium/Agrobacterium group</taxon>
        <taxon>Rhizobium</taxon>
    </lineage>
</organism>